<dbReference type="EMBL" id="PFEF01000001">
    <property type="protein sequence ID" value="PJE64914.1"/>
    <property type="molecule type" value="Genomic_DNA"/>
</dbReference>
<protein>
    <submittedName>
        <fullName evidence="2">Uncharacterized protein</fullName>
    </submittedName>
</protein>
<reference evidence="3" key="1">
    <citation type="submission" date="2017-09" db="EMBL/GenBank/DDBJ databases">
        <title>Depth-based differentiation of microbial function through sediment-hosted aquifers and enrichment of novel symbionts in the deep terrestrial subsurface.</title>
        <authorList>
            <person name="Probst A.J."/>
            <person name="Ladd B."/>
            <person name="Jarett J.K."/>
            <person name="Geller-Mcgrath D.E."/>
            <person name="Sieber C.M.K."/>
            <person name="Emerson J.B."/>
            <person name="Anantharaman K."/>
            <person name="Thomas B.C."/>
            <person name="Malmstrom R."/>
            <person name="Stieglmeier M."/>
            <person name="Klingl A."/>
            <person name="Woyke T."/>
            <person name="Ryan C.M."/>
            <person name="Banfield J.F."/>
        </authorList>
    </citation>
    <scope>NUCLEOTIDE SEQUENCE [LARGE SCALE GENOMIC DNA]</scope>
</reference>
<evidence type="ECO:0000313" key="3">
    <source>
        <dbReference type="Proteomes" id="UP000229098"/>
    </source>
</evidence>
<name>A0A2M8KYA6_9BACT</name>
<comment type="caution">
    <text evidence="2">The sequence shown here is derived from an EMBL/GenBank/DDBJ whole genome shotgun (WGS) entry which is preliminary data.</text>
</comment>
<keyword evidence="1" id="KW-1133">Transmembrane helix</keyword>
<gene>
    <name evidence="2" type="ORF">COU90_00140</name>
</gene>
<dbReference type="AlphaFoldDB" id="A0A2M8KYA6"/>
<feature type="transmembrane region" description="Helical" evidence="1">
    <location>
        <begin position="12"/>
        <end position="36"/>
    </location>
</feature>
<feature type="transmembrane region" description="Helical" evidence="1">
    <location>
        <begin position="71"/>
        <end position="89"/>
    </location>
</feature>
<organism evidence="2 3">
    <name type="scientific">Candidatus Ryanbacteria bacterium CG10_big_fil_rev_8_21_14_0_10_43_42</name>
    <dbReference type="NCBI Taxonomy" id="1974864"/>
    <lineage>
        <taxon>Bacteria</taxon>
        <taxon>Candidatus Ryaniibacteriota</taxon>
    </lineage>
</organism>
<dbReference type="Proteomes" id="UP000229098">
    <property type="component" value="Unassembled WGS sequence"/>
</dbReference>
<proteinExistence type="predicted"/>
<evidence type="ECO:0000256" key="1">
    <source>
        <dbReference type="SAM" id="Phobius"/>
    </source>
</evidence>
<evidence type="ECO:0000313" key="2">
    <source>
        <dbReference type="EMBL" id="PJE64914.1"/>
    </source>
</evidence>
<keyword evidence="1" id="KW-0472">Membrane</keyword>
<sequence>MADANEERVQGFLFGFVDFLYAVLFGVILQQTFTNVLLITTIPRPEKLVRILLVVGVASFLWYWYVGQLLSFGGMAMLYVIGWLYDLSYELFAPSREGLAGGPAVPFVSDRSIVRLRRFLRIPA</sequence>
<accession>A0A2M8KYA6</accession>
<keyword evidence="1" id="KW-0812">Transmembrane</keyword>